<protein>
    <recommendedName>
        <fullName evidence="9">SNF2 family helicase/ATPase</fullName>
    </recommendedName>
</protein>
<dbReference type="Gene3D" id="3.40.50.300">
    <property type="entry name" value="P-loop containing nucleotide triphosphate hydrolases"/>
    <property type="match status" value="1"/>
</dbReference>
<dbReference type="PANTHER" id="PTHR45626">
    <property type="entry name" value="TRANSCRIPTION TERMINATION FACTOR 2-RELATED"/>
    <property type="match status" value="1"/>
</dbReference>
<dbReference type="GO" id="GO:0006281">
    <property type="term" value="P:DNA repair"/>
    <property type="evidence" value="ECO:0007669"/>
    <property type="project" value="TreeGrafter"/>
</dbReference>
<feature type="region of interest" description="Disordered" evidence="4">
    <location>
        <begin position="1"/>
        <end position="112"/>
    </location>
</feature>
<dbReference type="PROSITE" id="PS51194">
    <property type="entry name" value="HELICASE_CTER"/>
    <property type="match status" value="1"/>
</dbReference>
<dbReference type="Pfam" id="PF00271">
    <property type="entry name" value="Helicase_C"/>
    <property type="match status" value="1"/>
</dbReference>
<feature type="compositionally biased region" description="Polar residues" evidence="4">
    <location>
        <begin position="47"/>
        <end position="64"/>
    </location>
</feature>
<dbReference type="InterPro" id="IPR027417">
    <property type="entry name" value="P-loop_NTPase"/>
</dbReference>
<name>A0AA38XKI9_9EURO</name>
<evidence type="ECO:0000259" key="5">
    <source>
        <dbReference type="PROSITE" id="PS51192"/>
    </source>
</evidence>
<dbReference type="GO" id="GO:0008094">
    <property type="term" value="F:ATP-dependent activity, acting on DNA"/>
    <property type="evidence" value="ECO:0007669"/>
    <property type="project" value="TreeGrafter"/>
</dbReference>
<reference evidence="7" key="1">
    <citation type="submission" date="2022-10" db="EMBL/GenBank/DDBJ databases">
        <title>Culturing micro-colonial fungi from biological soil crusts in the Mojave desert and describing Neophaeococcomyces mojavensis, and introducing the new genera and species Taxawa tesnikishii.</title>
        <authorList>
            <person name="Kurbessoian T."/>
            <person name="Stajich J.E."/>
        </authorList>
    </citation>
    <scope>NUCLEOTIDE SEQUENCE</scope>
    <source>
        <strain evidence="7">TK_41</strain>
    </source>
</reference>
<organism evidence="7 8">
    <name type="scientific">Cladophialophora chaetospira</name>
    <dbReference type="NCBI Taxonomy" id="386627"/>
    <lineage>
        <taxon>Eukaryota</taxon>
        <taxon>Fungi</taxon>
        <taxon>Dikarya</taxon>
        <taxon>Ascomycota</taxon>
        <taxon>Pezizomycotina</taxon>
        <taxon>Eurotiomycetes</taxon>
        <taxon>Chaetothyriomycetidae</taxon>
        <taxon>Chaetothyriales</taxon>
        <taxon>Herpotrichiellaceae</taxon>
        <taxon>Cladophialophora</taxon>
    </lineage>
</organism>
<evidence type="ECO:0000313" key="7">
    <source>
        <dbReference type="EMBL" id="KAJ9615141.1"/>
    </source>
</evidence>
<dbReference type="GO" id="GO:0016787">
    <property type="term" value="F:hydrolase activity"/>
    <property type="evidence" value="ECO:0007669"/>
    <property type="project" value="UniProtKB-KW"/>
</dbReference>
<feature type="domain" description="Helicase ATP-binding" evidence="5">
    <location>
        <begin position="412"/>
        <end position="603"/>
    </location>
</feature>
<keyword evidence="3" id="KW-0067">ATP-binding</keyword>
<evidence type="ECO:0000259" key="6">
    <source>
        <dbReference type="PROSITE" id="PS51194"/>
    </source>
</evidence>
<dbReference type="SUPFAM" id="SSF52540">
    <property type="entry name" value="P-loop containing nucleoside triphosphate hydrolases"/>
    <property type="match status" value="2"/>
</dbReference>
<evidence type="ECO:0000256" key="4">
    <source>
        <dbReference type="SAM" id="MobiDB-lite"/>
    </source>
</evidence>
<evidence type="ECO:0000256" key="2">
    <source>
        <dbReference type="ARBA" id="ARBA00022801"/>
    </source>
</evidence>
<dbReference type="InterPro" id="IPR049730">
    <property type="entry name" value="SNF2/RAD54-like_C"/>
</dbReference>
<dbReference type="InterPro" id="IPR014001">
    <property type="entry name" value="Helicase_ATP-bd"/>
</dbReference>
<dbReference type="CDD" id="cd18008">
    <property type="entry name" value="DEXDc_SHPRH-like"/>
    <property type="match status" value="1"/>
</dbReference>
<dbReference type="AlphaFoldDB" id="A0AA38XKI9"/>
<dbReference type="GO" id="GO:0005524">
    <property type="term" value="F:ATP binding"/>
    <property type="evidence" value="ECO:0007669"/>
    <property type="project" value="UniProtKB-KW"/>
</dbReference>
<dbReference type="Pfam" id="PF00176">
    <property type="entry name" value="SNF2-rel_dom"/>
    <property type="match status" value="1"/>
</dbReference>
<evidence type="ECO:0000313" key="8">
    <source>
        <dbReference type="Proteomes" id="UP001172673"/>
    </source>
</evidence>
<evidence type="ECO:0008006" key="9">
    <source>
        <dbReference type="Google" id="ProtNLM"/>
    </source>
</evidence>
<accession>A0AA38XKI9</accession>
<dbReference type="SMART" id="SM00487">
    <property type="entry name" value="DEXDc"/>
    <property type="match status" value="1"/>
</dbReference>
<proteinExistence type="predicted"/>
<feature type="compositionally biased region" description="Basic and acidic residues" evidence="4">
    <location>
        <begin position="83"/>
        <end position="96"/>
    </location>
</feature>
<dbReference type="EMBL" id="JAPDRK010000002">
    <property type="protein sequence ID" value="KAJ9615141.1"/>
    <property type="molecule type" value="Genomic_DNA"/>
</dbReference>
<dbReference type="InterPro" id="IPR038718">
    <property type="entry name" value="SNF2-like_sf"/>
</dbReference>
<dbReference type="SMART" id="SM00490">
    <property type="entry name" value="HELICc"/>
    <property type="match status" value="1"/>
</dbReference>
<dbReference type="CDD" id="cd18793">
    <property type="entry name" value="SF2_C_SNF"/>
    <property type="match status" value="1"/>
</dbReference>
<dbReference type="Proteomes" id="UP001172673">
    <property type="component" value="Unassembled WGS sequence"/>
</dbReference>
<keyword evidence="8" id="KW-1185">Reference proteome</keyword>
<dbReference type="GO" id="GO:0005634">
    <property type="term" value="C:nucleus"/>
    <property type="evidence" value="ECO:0007669"/>
    <property type="project" value="TreeGrafter"/>
</dbReference>
<dbReference type="PANTHER" id="PTHR45626:SF52">
    <property type="entry name" value="SINGLE-STRANDED DNA-DEPENDENT ATPASE (EUROFUNG)"/>
    <property type="match status" value="1"/>
</dbReference>
<comment type="caution">
    <text evidence="7">The sequence shown here is derived from an EMBL/GenBank/DDBJ whole genome shotgun (WGS) entry which is preliminary data.</text>
</comment>
<feature type="domain" description="Helicase C-terminal" evidence="6">
    <location>
        <begin position="886"/>
        <end position="1034"/>
    </location>
</feature>
<evidence type="ECO:0000256" key="1">
    <source>
        <dbReference type="ARBA" id="ARBA00022741"/>
    </source>
</evidence>
<dbReference type="Gene3D" id="3.40.50.10810">
    <property type="entry name" value="Tandem AAA-ATPase domain"/>
    <property type="match status" value="1"/>
</dbReference>
<keyword evidence="1" id="KW-0547">Nucleotide-binding</keyword>
<dbReference type="InterPro" id="IPR000330">
    <property type="entry name" value="SNF2_N"/>
</dbReference>
<dbReference type="InterPro" id="IPR050628">
    <property type="entry name" value="SNF2_RAD54_helicase_TF"/>
</dbReference>
<dbReference type="InterPro" id="IPR001650">
    <property type="entry name" value="Helicase_C-like"/>
</dbReference>
<dbReference type="PROSITE" id="PS51192">
    <property type="entry name" value="HELICASE_ATP_BIND_1"/>
    <property type="match status" value="1"/>
</dbReference>
<sequence>MSTSNSYRPQNPGRLSDMVNASTLLNPKASYRHRAPTKSNAPPDGNAPSSTDGNNHGNSSTKSLVESLYNVENRVNPPKKRLKMDSDSRQPSDKKSKSSHHHSTGIVGEYMKPDPEKALEATKNALVDLTNDIEDSDDDLQIVSERSLDDQEVCYGHIPTTAHAHLVPKPKSISQFSQEREWPVMKCTLERTPARDTIINVLDPCGKVFAKVNPDFAAALAPAMDALPGFRTTPRLINRRKKPDEWPHQPCSEQLKMIVNVYGRRGDAEKVGKLFGQNNFWLKPPMASEAGIPIHNPHAQKKPLFASPRALDKIGRPLSDARTLEEATEAVSKVFDSFANSSRSLAEMDPPADIIKTPLLSHQKQALTFMLRQEQPRAYGSDESENTSLWRQKHKKNGAIIFNEVITGITVKDEPEQVLGGLLADVMGLGKTLEALSLVASTLDEAKNFGKEHVVRDHQVEDENIILANSRATLIVCPTSTVKNWEDQIAAHMNTDTMSYTVFHGPNREKNPFMLSKYDIVITTYGIIGSEFSNKKEATLSPLRQLKWFRIVLDEAHTIREQKAQQSQACYTLEAQRRWCLTGTPIQNRLDDLGSLTRFLRLYPYDTAARFNQYVRGPAQSGDPSFLKALRIFVDSFTLRRLRDRVDLPERKEYVAKLEFSAEERRLHDFFKDLAHVQIQELARSKEKNSGVQHHVLRGIMTLRLICAHGRELLNEKDLKLLKGISATEAIDIDEDAVAPTISKQAAYEALNLRMEAELDNCRNCDRSISKDVVKVETDADEEQALRCFILPCFDLICGDCFSSVKPQFDGTPNKAAMACPYCTMEVCAQYVGFSGSTAQEILVAPDDTIDQEEGEEEFVRVYNGPHTKTKALLLDIEEMYRESEPLEAAGEVPMKCVVFSEFTSHLNLIERALTDHGYQFVRIDGSMTLNARKKSMDALASNNDIRILLASIKAAGQGLNLTAASRAFIMEPMWNPAAEAQAVDRIYRIGQKRPVLIKRYQMEDSIELKIVALQKKKQRLADVSVDQNYKQLSKQEVREQHMKEILALFK</sequence>
<gene>
    <name evidence="7" type="ORF">H2200_001215</name>
</gene>
<keyword evidence="2" id="KW-0378">Hydrolase</keyword>
<evidence type="ECO:0000256" key="3">
    <source>
        <dbReference type="ARBA" id="ARBA00022840"/>
    </source>
</evidence>